<dbReference type="InterPro" id="IPR013763">
    <property type="entry name" value="Cyclin-like_dom"/>
</dbReference>
<dbReference type="OMA" id="CKETATI"/>
<reference evidence="5" key="1">
    <citation type="submission" date="2022-12" db="EMBL/GenBank/DDBJ databases">
        <title>Genome assemblies of Blomia tropicalis.</title>
        <authorList>
            <person name="Cui Y."/>
        </authorList>
    </citation>
    <scope>NUCLEOTIDE SEQUENCE</scope>
    <source>
        <tissue evidence="5">Adult mites</tissue>
    </source>
</reference>
<dbReference type="Proteomes" id="UP001142055">
    <property type="component" value="Chromosome 1"/>
</dbReference>
<dbReference type="Pfam" id="PF00134">
    <property type="entry name" value="Cyclin_N"/>
    <property type="match status" value="1"/>
</dbReference>
<sequence length="648" mass="72911">MSNAYGHIGLDLQLQQHKRQLGHGNSDHNATIIIPNIHYGSSSSTSSSTKRSSKSAKHVEYGDVSKRNTNTSNLLSKTLIRHEYNDEISGSSSSNQGTAMDFQSNESPFNGDWICSQDFVQNRTPSRKDNIKYQNEMLLRRRGTNFIRQVANHLKLKPICKETATIYFHRFYMLRSLKQYEPYRIGMACLYLACKFEDHPTFKEHLVRISYMSIHRKDLNKADKEYVEWCDRLICDENLLLQVLGFNLQIQHFQVVIVQSCSGQKLIEGTTKDLYTTAYKISSEINRLTMLCVEYPSPILACIAIYLASVFQGITLPDGWCAHVKGATCHDAELVVRTGEEHKELLANDSDLVKSILKESGVKCSPSPYASSGDSSRGSTPSHSAFFSKSDHLSQQILTTFSPDSAYSSNSSHSPPENSNFGNQRHTQAFPIYYNGHSNHMMNYPQLNPVANSVKSKHQQQLPYATYSPTATNNNNSGTSCYTFEFADSKRNNNTSNRRSGSITLKNIESQSSNNAGYQHQSNNNTHTTLANSSRNNKKRSLVSNNHSMNNSHHSANRSNMNESSINDGHRKRVKNEYQEKIVNNNSGNRITSQQLTSGKVYENKIAAISSDGHRTSNNNSDALQVAMNTGYHSRPMGSFQYHSMPHF</sequence>
<evidence type="ECO:0000256" key="2">
    <source>
        <dbReference type="RuleBase" id="RU000383"/>
    </source>
</evidence>
<dbReference type="InterPro" id="IPR043198">
    <property type="entry name" value="Cyclin/Ssn8"/>
</dbReference>
<proteinExistence type="inferred from homology"/>
<keyword evidence="6" id="KW-1185">Reference proteome</keyword>
<gene>
    <name evidence="5" type="ORF">RDWZM_001575</name>
</gene>
<evidence type="ECO:0000256" key="3">
    <source>
        <dbReference type="SAM" id="MobiDB-lite"/>
    </source>
</evidence>
<evidence type="ECO:0000259" key="4">
    <source>
        <dbReference type="SMART" id="SM00385"/>
    </source>
</evidence>
<feature type="compositionally biased region" description="Low complexity" evidence="3">
    <location>
        <begin position="365"/>
        <end position="384"/>
    </location>
</feature>
<feature type="region of interest" description="Disordered" evidence="3">
    <location>
        <begin position="513"/>
        <end position="572"/>
    </location>
</feature>
<organism evidence="5 6">
    <name type="scientific">Blomia tropicalis</name>
    <name type="common">Mite</name>
    <dbReference type="NCBI Taxonomy" id="40697"/>
    <lineage>
        <taxon>Eukaryota</taxon>
        <taxon>Metazoa</taxon>
        <taxon>Ecdysozoa</taxon>
        <taxon>Arthropoda</taxon>
        <taxon>Chelicerata</taxon>
        <taxon>Arachnida</taxon>
        <taxon>Acari</taxon>
        <taxon>Acariformes</taxon>
        <taxon>Sarcoptiformes</taxon>
        <taxon>Astigmata</taxon>
        <taxon>Glycyphagoidea</taxon>
        <taxon>Echimyopodidae</taxon>
        <taxon>Blomia</taxon>
    </lineage>
</organism>
<dbReference type="GO" id="GO:0006357">
    <property type="term" value="P:regulation of transcription by RNA polymerase II"/>
    <property type="evidence" value="ECO:0007669"/>
    <property type="project" value="InterPro"/>
</dbReference>
<feature type="compositionally biased region" description="Low complexity" evidence="3">
    <location>
        <begin position="544"/>
        <end position="562"/>
    </location>
</feature>
<protein>
    <recommendedName>
        <fullName evidence="4">Cyclin-like domain-containing protein</fullName>
    </recommendedName>
</protein>
<feature type="region of interest" description="Disordered" evidence="3">
    <location>
        <begin position="362"/>
        <end position="386"/>
    </location>
</feature>
<feature type="region of interest" description="Disordered" evidence="3">
    <location>
        <begin position="38"/>
        <end position="68"/>
    </location>
</feature>
<feature type="region of interest" description="Disordered" evidence="3">
    <location>
        <begin position="404"/>
        <end position="424"/>
    </location>
</feature>
<feature type="domain" description="Cyclin-like" evidence="4">
    <location>
        <begin position="145"/>
        <end position="228"/>
    </location>
</feature>
<dbReference type="AlphaFoldDB" id="A0A9Q0RQV4"/>
<feature type="compositionally biased region" description="Basic and acidic residues" evidence="3">
    <location>
        <begin position="57"/>
        <end position="66"/>
    </location>
</feature>
<dbReference type="PANTHER" id="PTHR10026">
    <property type="entry name" value="CYCLIN"/>
    <property type="match status" value="1"/>
</dbReference>
<dbReference type="EMBL" id="JAPWDV010000001">
    <property type="protein sequence ID" value="KAJ6223030.1"/>
    <property type="molecule type" value="Genomic_DNA"/>
</dbReference>
<dbReference type="SUPFAM" id="SSF47954">
    <property type="entry name" value="Cyclin-like"/>
    <property type="match status" value="2"/>
</dbReference>
<dbReference type="InterPro" id="IPR006671">
    <property type="entry name" value="Cyclin_N"/>
</dbReference>
<dbReference type="SMART" id="SM00385">
    <property type="entry name" value="CYCLIN"/>
    <property type="match status" value="1"/>
</dbReference>
<keyword evidence="1 2" id="KW-0195">Cyclin</keyword>
<evidence type="ECO:0000256" key="1">
    <source>
        <dbReference type="ARBA" id="ARBA00023127"/>
    </source>
</evidence>
<evidence type="ECO:0000313" key="6">
    <source>
        <dbReference type="Proteomes" id="UP001142055"/>
    </source>
</evidence>
<dbReference type="Pfam" id="PF21797">
    <property type="entry name" value="CycT2-like_C"/>
    <property type="match status" value="1"/>
</dbReference>
<dbReference type="GO" id="GO:0016538">
    <property type="term" value="F:cyclin-dependent protein serine/threonine kinase regulator activity"/>
    <property type="evidence" value="ECO:0007669"/>
    <property type="project" value="InterPro"/>
</dbReference>
<dbReference type="InterPro" id="IPR036915">
    <property type="entry name" value="Cyclin-like_sf"/>
</dbReference>
<comment type="similarity">
    <text evidence="2">Belongs to the cyclin family.</text>
</comment>
<accession>A0A9Q0RQV4</accession>
<feature type="compositionally biased region" description="Polar residues" evidence="3">
    <location>
        <begin position="513"/>
        <end position="535"/>
    </location>
</feature>
<dbReference type="Gene3D" id="1.10.472.10">
    <property type="entry name" value="Cyclin-like"/>
    <property type="match status" value="2"/>
</dbReference>
<feature type="compositionally biased region" description="Low complexity" evidence="3">
    <location>
        <begin position="41"/>
        <end position="50"/>
    </location>
</feature>
<comment type="caution">
    <text evidence="5">The sequence shown here is derived from an EMBL/GenBank/DDBJ whole genome shotgun (WGS) entry which is preliminary data.</text>
</comment>
<name>A0A9Q0RQV4_BLOTA</name>
<feature type="compositionally biased region" description="Low complexity" evidence="3">
    <location>
        <begin position="404"/>
        <end position="420"/>
    </location>
</feature>
<evidence type="ECO:0000313" key="5">
    <source>
        <dbReference type="EMBL" id="KAJ6223030.1"/>
    </source>
</evidence>